<feature type="compositionally biased region" description="Acidic residues" evidence="4">
    <location>
        <begin position="450"/>
        <end position="468"/>
    </location>
</feature>
<dbReference type="SUPFAM" id="SSF49562">
    <property type="entry name" value="C2 domain (Calcium/lipid-binding domain, CaLB)"/>
    <property type="match status" value="1"/>
</dbReference>
<name>A0A7K6YJT3_ALCTO</name>
<feature type="compositionally biased region" description="Polar residues" evidence="4">
    <location>
        <begin position="205"/>
        <end position="215"/>
    </location>
</feature>
<dbReference type="InterPro" id="IPR035892">
    <property type="entry name" value="C2_domain_sf"/>
</dbReference>
<protein>
    <recommendedName>
        <fullName evidence="3">Coiled-coil and C2 domain-containing protein 1B</fullName>
    </recommendedName>
</protein>
<proteinExistence type="inferred from homology"/>
<feature type="region of interest" description="Disordered" evidence="4">
    <location>
        <begin position="447"/>
        <end position="489"/>
    </location>
</feature>
<dbReference type="AlphaFoldDB" id="A0A7K6YJT3"/>
<evidence type="ECO:0000256" key="3">
    <source>
        <dbReference type="ARBA" id="ARBA00068693"/>
    </source>
</evidence>
<dbReference type="SMART" id="SM00239">
    <property type="entry name" value="C2"/>
    <property type="match status" value="1"/>
</dbReference>
<feature type="non-terminal residue" evidence="6">
    <location>
        <position position="1"/>
    </location>
</feature>
<dbReference type="InterPro" id="IPR006608">
    <property type="entry name" value="CC2D1A/B_DM14"/>
</dbReference>
<evidence type="ECO:0000256" key="2">
    <source>
        <dbReference type="ARBA" id="ARBA00023054"/>
    </source>
</evidence>
<dbReference type="PANTHER" id="PTHR13076">
    <property type="entry name" value="COILED-COIL AND C2 DOMAIN-CONTAINING PROTEIN 1-LIKE"/>
    <property type="match status" value="1"/>
</dbReference>
<accession>A0A7K6YJT3</accession>
<evidence type="ECO:0000313" key="7">
    <source>
        <dbReference type="Proteomes" id="UP000536033"/>
    </source>
</evidence>
<evidence type="ECO:0000256" key="1">
    <source>
        <dbReference type="ARBA" id="ARBA00010672"/>
    </source>
</evidence>
<comment type="caution">
    <text evidence="6">The sequence shown here is derived from an EMBL/GenBank/DDBJ whole genome shotgun (WGS) entry which is preliminary data.</text>
</comment>
<feature type="region of interest" description="Disordered" evidence="4">
    <location>
        <begin position="196"/>
        <end position="215"/>
    </location>
</feature>
<gene>
    <name evidence="6" type="primary">Cc2d1b</name>
    <name evidence="6" type="ORF">ALCTOR_R11047</name>
</gene>
<dbReference type="FunFam" id="2.60.40.150:FF:000104">
    <property type="entry name" value="coiled-coil and C2 domain-containing protein 1B"/>
    <property type="match status" value="1"/>
</dbReference>
<feature type="domain" description="C2" evidence="5">
    <location>
        <begin position="643"/>
        <end position="777"/>
    </location>
</feature>
<dbReference type="EMBL" id="VZSD01005744">
    <property type="protein sequence ID" value="NWX71781.1"/>
    <property type="molecule type" value="Genomic_DNA"/>
</dbReference>
<dbReference type="Gene3D" id="2.60.40.150">
    <property type="entry name" value="C2 domain"/>
    <property type="match status" value="1"/>
</dbReference>
<dbReference type="Pfam" id="PF00168">
    <property type="entry name" value="C2"/>
    <property type="match status" value="1"/>
</dbReference>
<dbReference type="Proteomes" id="UP000536033">
    <property type="component" value="Unassembled WGS sequence"/>
</dbReference>
<evidence type="ECO:0000256" key="4">
    <source>
        <dbReference type="SAM" id="MobiDB-lite"/>
    </source>
</evidence>
<dbReference type="InterPro" id="IPR039725">
    <property type="entry name" value="CC2D1A/B"/>
</dbReference>
<dbReference type="InterPro" id="IPR000008">
    <property type="entry name" value="C2_dom"/>
</dbReference>
<sequence>QLGLFVDFNPEEMLLGAEEGGDDGDLEAELAALTGAKVKEVKSKPKVKTPLPMDHIEKMAAECMKDLNEDDEEEADDEDLEKDTDLLAELQEVLGVEADTGSCEDETIAMEPSTAQPENKQPELQPQVGKSFMFLTVLLNHELQQTIEKRIADYRTAISNAKESGESAKIRRYERGFKTLETMLAAVKKGKKINEEEMPPPVATGKSSSHLSQATGVQLENSGDSVRMHNTCILCATSQHWFILADLQNSRTRALLLMRQKEYKLAALKAKQQGDLEKAKEYMKAGKKFNVVLEALDSGQPIDIQNMPPSPQGKSRLAKNILEVSLCWGEKGSSYILKSESCGISLSVLLQASLQQPKTVLEALQQRLEKYKSAAAQAKVSGDDRKGRMHERIAKQYQDAIRAHKAGRKVNFSELPVPPGFPPLPGVAATDGNSTVAAVLESASKLANMEENDEEEEVMPSAVAEEESSPEHVKRATSPSTLDKAESMDHLPPAAREQLEFLENRKKQYMKAAVKAKKENNLEQAKMYLRTAKSFDPKIEQAKCGKPVDISKLPSPPTDDEGDFIFIHHEDVRLSQKADEVYAQLIKLLKDQHERCLQYSKQFMHLGNVAETTRFEKLAQGCKKDMDILQLARAQGMDPPSHHFEERTFKMIRIFSELNSTEMHLLIVRGINLPAPPGVSPRDLDAFVKFEFQYPSAEQPQKSKTPVINNNNSPEYNQLFKLNINRNHRGFRRAIRSKGIKFEVFHKGSFFRSDKQVGTAHLKLEKLESECEVREIIEIFDGRKPTGGKLEVKVRLREPLSGQDLQTITENWLVLE</sequence>
<keyword evidence="2" id="KW-0175">Coiled coil</keyword>
<dbReference type="CDD" id="cd08690">
    <property type="entry name" value="C2_Freud-1"/>
    <property type="match status" value="1"/>
</dbReference>
<dbReference type="Pfam" id="PF21528">
    <property type="entry name" value="CC2D1A-B_DM14"/>
    <property type="match status" value="4"/>
</dbReference>
<dbReference type="SMART" id="SM00685">
    <property type="entry name" value="DM14"/>
    <property type="match status" value="4"/>
</dbReference>
<dbReference type="InterPro" id="IPR037772">
    <property type="entry name" value="C2_Freud"/>
</dbReference>
<evidence type="ECO:0000259" key="5">
    <source>
        <dbReference type="PROSITE" id="PS50004"/>
    </source>
</evidence>
<dbReference type="PROSITE" id="PS50004">
    <property type="entry name" value="C2"/>
    <property type="match status" value="1"/>
</dbReference>
<comment type="similarity">
    <text evidence="1">Belongs to the CC2D1 family.</text>
</comment>
<evidence type="ECO:0000313" key="6">
    <source>
        <dbReference type="EMBL" id="NWX71781.1"/>
    </source>
</evidence>
<feature type="non-terminal residue" evidence="6">
    <location>
        <position position="816"/>
    </location>
</feature>
<dbReference type="PANTHER" id="PTHR13076:SF5">
    <property type="entry name" value="COILED-COIL AND C2 DOMAIN-CONTAINING PROTEIN 1B"/>
    <property type="match status" value="1"/>
</dbReference>
<reference evidence="6 7" key="1">
    <citation type="submission" date="2019-09" db="EMBL/GenBank/DDBJ databases">
        <title>Bird 10,000 Genomes (B10K) Project - Family phase.</title>
        <authorList>
            <person name="Zhang G."/>
        </authorList>
    </citation>
    <scope>NUCLEOTIDE SEQUENCE [LARGE SCALE GENOMIC DNA]</scope>
    <source>
        <strain evidence="6">OUT-0003</strain>
        <tissue evidence="6">Muscle</tissue>
    </source>
</reference>
<dbReference type="GO" id="GO:0001227">
    <property type="term" value="F:DNA-binding transcription repressor activity, RNA polymerase II-specific"/>
    <property type="evidence" value="ECO:0007669"/>
    <property type="project" value="InterPro"/>
</dbReference>
<organism evidence="6 7">
    <name type="scientific">Alca torda</name>
    <name type="common">Razorbill</name>
    <dbReference type="NCBI Taxonomy" id="28689"/>
    <lineage>
        <taxon>Eukaryota</taxon>
        <taxon>Metazoa</taxon>
        <taxon>Chordata</taxon>
        <taxon>Craniata</taxon>
        <taxon>Vertebrata</taxon>
        <taxon>Euteleostomi</taxon>
        <taxon>Archelosauria</taxon>
        <taxon>Archosauria</taxon>
        <taxon>Dinosauria</taxon>
        <taxon>Saurischia</taxon>
        <taxon>Theropoda</taxon>
        <taxon>Coelurosauria</taxon>
        <taxon>Aves</taxon>
        <taxon>Neognathae</taxon>
        <taxon>Neoaves</taxon>
        <taxon>Charadriiformes</taxon>
        <taxon>Alcidae</taxon>
        <taxon>Alca</taxon>
    </lineage>
</organism>
<keyword evidence="7" id="KW-1185">Reference proteome</keyword>